<evidence type="ECO:0000313" key="1">
    <source>
        <dbReference type="EMBL" id="OOF42528.1"/>
    </source>
</evidence>
<reference evidence="1 2" key="1">
    <citation type="submission" date="2016-10" db="EMBL/GenBank/DDBJ databases">
        <title>Rodentibacter gen. nov. and new species.</title>
        <authorList>
            <person name="Christensen H."/>
        </authorList>
    </citation>
    <scope>NUCLEOTIDE SEQUENCE [LARGE SCALE GENOMIC DNA]</scope>
    <source>
        <strain evidence="1 2">CCUG17206</strain>
    </source>
</reference>
<dbReference type="Proteomes" id="UP000189433">
    <property type="component" value="Unassembled WGS sequence"/>
</dbReference>
<gene>
    <name evidence="1" type="ORF">BKK50_06695</name>
</gene>
<protein>
    <submittedName>
        <fullName evidence="1">Uncharacterized protein</fullName>
    </submittedName>
</protein>
<dbReference type="RefSeq" id="WP_218668771.1">
    <property type="nucleotide sequence ID" value="NZ_MLHI01000104.1"/>
</dbReference>
<keyword evidence="2" id="KW-1185">Reference proteome</keyword>
<evidence type="ECO:0000313" key="2">
    <source>
        <dbReference type="Proteomes" id="UP000189433"/>
    </source>
</evidence>
<organism evidence="1 2">
    <name type="scientific">Rodentibacter rarus</name>
    <dbReference type="NCBI Taxonomy" id="1908260"/>
    <lineage>
        <taxon>Bacteria</taxon>
        <taxon>Pseudomonadati</taxon>
        <taxon>Pseudomonadota</taxon>
        <taxon>Gammaproteobacteria</taxon>
        <taxon>Pasteurellales</taxon>
        <taxon>Pasteurellaceae</taxon>
        <taxon>Rodentibacter</taxon>
    </lineage>
</organism>
<comment type="caution">
    <text evidence="1">The sequence shown here is derived from an EMBL/GenBank/DDBJ whole genome shotgun (WGS) entry which is preliminary data.</text>
</comment>
<dbReference type="AlphaFoldDB" id="A0A1V3IL27"/>
<proteinExistence type="predicted"/>
<name>A0A1V3IL27_9PAST</name>
<accession>A0A1V3IL27</accession>
<dbReference type="EMBL" id="MLHJ01000057">
    <property type="protein sequence ID" value="OOF42528.1"/>
    <property type="molecule type" value="Genomic_DNA"/>
</dbReference>
<sequence length="75" mass="8480">MNIPVLGDFSPLNAYQSTDDDKTPVPLAVLLRAWGENKVGVQHHHEPLTFGRKKPYFGIVFLRGATWQIDVFDVD</sequence>